<reference evidence="8" key="1">
    <citation type="journal article" date="2013" name="Genome Announc.">
        <title>Genome sequence of the food spoilage yeast Zygosaccharomyces bailii CLIB 213(T).</title>
        <authorList>
            <person name="Galeote V."/>
            <person name="Bigey F."/>
            <person name="Devillers H."/>
            <person name="Neuveglise C."/>
            <person name="Dequin S."/>
        </authorList>
    </citation>
    <scope>NUCLEOTIDE SEQUENCE [LARGE SCALE GENOMIC DNA]</scope>
    <source>
        <strain evidence="8">CLIB 213 / ATCC 58445 / CBS 680 / CCRC 21525 / NBRC 1098 / NCYC 1416 / NRRL Y-2227</strain>
    </source>
</reference>
<name>A0A8J2X979_ZYGB2</name>
<evidence type="ECO:0000313" key="7">
    <source>
        <dbReference type="EMBL" id="CDF90179.1"/>
    </source>
</evidence>
<feature type="site" description="Important for catalytic activity" evidence="5">
    <location>
        <position position="334"/>
    </location>
</feature>
<dbReference type="Gene3D" id="3.40.50.720">
    <property type="entry name" value="NAD(P)-binding Rossmann-like Domain"/>
    <property type="match status" value="2"/>
</dbReference>
<comment type="caution">
    <text evidence="5">Lacks conserved residue(s) required for the propagation of feature annotation.</text>
</comment>
<evidence type="ECO:0000256" key="1">
    <source>
        <dbReference type="ARBA" id="ARBA00000455"/>
    </source>
</evidence>
<feature type="site" description="Important for catalytic activity" evidence="5">
    <location>
        <position position="387"/>
    </location>
</feature>
<feature type="binding site" evidence="5">
    <location>
        <position position="259"/>
    </location>
    <ligand>
        <name>NAD(+)</name>
        <dbReference type="ChEBI" id="CHEBI:57540"/>
    </ligand>
</feature>
<dbReference type="GO" id="GO:0005829">
    <property type="term" value="C:cytosol"/>
    <property type="evidence" value="ECO:0007669"/>
    <property type="project" value="TreeGrafter"/>
</dbReference>
<organism evidence="7 8">
    <name type="scientific">Zygosaccharomyces bailii (strain CLIB 213 / ATCC 58445 / CBS 680 / BCRC 21525 / NBRC 1098 / NCYC 1416 / NRRL Y-2227)</name>
    <dbReference type="NCBI Taxonomy" id="1333698"/>
    <lineage>
        <taxon>Eukaryota</taxon>
        <taxon>Fungi</taxon>
        <taxon>Dikarya</taxon>
        <taxon>Ascomycota</taxon>
        <taxon>Saccharomycotina</taxon>
        <taxon>Saccharomycetes</taxon>
        <taxon>Saccharomycetales</taxon>
        <taxon>Saccharomycetaceae</taxon>
        <taxon>Zygosaccharomyces</taxon>
    </lineage>
</organism>
<comment type="subcellular location">
    <subcellularLocation>
        <location evidence="5">Cytoplasm</location>
    </subcellularLocation>
</comment>
<accession>A0A8J2X979</accession>
<comment type="function">
    <text evidence="5">Catalyzes the NAD(+)-dependent oxidation of formate to carbon dioxide. Formate oxidation is the final step in the methanol oxidation pathway in methylotrophic microorganisms. Has a role in the detoxification of exogenous formate in non-methylotrophic organisms.</text>
</comment>
<dbReference type="FunFam" id="3.40.50.720:FF:000057">
    <property type="entry name" value="Formate dehydrogenase"/>
    <property type="match status" value="1"/>
</dbReference>
<keyword evidence="4 5" id="KW-0520">NAD</keyword>
<protein>
    <recommendedName>
        <fullName evidence="2 5">Formate dehydrogenase</fullName>
        <shortName evidence="5">FDH</shortName>
        <ecNumber evidence="2 5">1.17.1.9</ecNumber>
    </recommendedName>
    <alternativeName>
        <fullName evidence="5">NAD-dependent formate dehydrogenase</fullName>
    </alternativeName>
</protein>
<feature type="binding site" evidence="5">
    <location>
        <position position="183"/>
    </location>
    <ligand>
        <name>substrate</name>
    </ligand>
</feature>
<evidence type="ECO:0000313" key="8">
    <source>
        <dbReference type="Proteomes" id="UP000019375"/>
    </source>
</evidence>
<feature type="binding site" evidence="5">
    <location>
        <begin position="306"/>
        <end position="310"/>
    </location>
    <ligand>
        <name>NAD(+)</name>
        <dbReference type="ChEBI" id="CHEBI:57540"/>
    </ligand>
</feature>
<dbReference type="Proteomes" id="UP000019375">
    <property type="component" value="Unassembled WGS sequence"/>
</dbReference>
<dbReference type="AlphaFoldDB" id="A0A8J2X979"/>
<comment type="subunit">
    <text evidence="5">Homodimer.</text>
</comment>
<dbReference type="PROSITE" id="PS00670">
    <property type="entry name" value="D_2_HYDROXYACID_DH_2"/>
    <property type="match status" value="1"/>
</dbReference>
<dbReference type="EC" id="1.17.1.9" evidence="2 5"/>
<dbReference type="Pfam" id="PF02826">
    <property type="entry name" value="2-Hacid_dh_C"/>
    <property type="match status" value="1"/>
</dbReference>
<feature type="domain" description="D-isomer specific 2-hydroxyacid dehydrogenase NAD-binding" evidence="6">
    <location>
        <begin position="193"/>
        <end position="376"/>
    </location>
</feature>
<dbReference type="GO" id="GO:0042183">
    <property type="term" value="P:formate catabolic process"/>
    <property type="evidence" value="ECO:0007669"/>
    <property type="project" value="UniProtKB-UniRule"/>
</dbReference>
<dbReference type="GO" id="GO:0008863">
    <property type="term" value="F:formate dehydrogenase (NAD+) activity"/>
    <property type="evidence" value="ECO:0007669"/>
    <property type="project" value="UniProtKB-UniRule"/>
</dbReference>
<dbReference type="GO" id="GO:0051287">
    <property type="term" value="F:NAD binding"/>
    <property type="evidence" value="ECO:0007669"/>
    <property type="project" value="InterPro"/>
</dbReference>
<dbReference type="HAMAP" id="MF_03210">
    <property type="entry name" value="Formate_dehydrogenase"/>
    <property type="match status" value="1"/>
</dbReference>
<sequence length="438" mass="48325">MKNVSKKLITPNNRYLKPTIKMFRTSMNLNKAATVSAALRRPTLIPKYIGVGRAFSTSPIAMSTTKKVLMVLYEGGKHAKEQKKLLGCIENELGIREYIESKGYQLVSTTDKDPEPTSKVDKELKDAEIVITTPFYPAYITRSRIANAPNLKLAVTAGVGSDHVDLAAANEKKVTVAEVTGSNVVSVAEHVMTTILVLVRNYNGGHRQAVNGEWDIAGVAKNEYDLEDKVVSTVGAGRIGYRVLERLLAFNPKKLLYYDYQELPPAAIKKLNDTNKLLNGRGDIVQRVEKLEDMVSQSDIVTINCPLHEGSKGLFNKELISHMKDGAYLVNTARGAICVAEDVAEAVKSGKLAGYGGDVWNQQPAPKNHPWRSMDNKDHCGNAMTVHISGTSLDAQARYAQGVKDILESYFSKKFDYRPQDVIVMNGEYATRAYGQKK</sequence>
<dbReference type="PANTHER" id="PTHR42938">
    <property type="entry name" value="FORMATE DEHYDROGENASE 1"/>
    <property type="match status" value="1"/>
</dbReference>
<evidence type="ECO:0000256" key="2">
    <source>
        <dbReference type="ARBA" id="ARBA00013128"/>
    </source>
</evidence>
<feature type="binding site" evidence="5">
    <location>
        <begin position="238"/>
        <end position="239"/>
    </location>
    <ligand>
        <name>NAD(+)</name>
        <dbReference type="ChEBI" id="CHEBI:57540"/>
    </ligand>
</feature>
<dbReference type="PROSITE" id="PS00671">
    <property type="entry name" value="D_2_HYDROXYACID_DH_3"/>
    <property type="match status" value="1"/>
</dbReference>
<dbReference type="NCBIfam" id="NF005750">
    <property type="entry name" value="PRK07574.1"/>
    <property type="match status" value="1"/>
</dbReference>
<dbReference type="OrthoDB" id="4043264at2759"/>
<dbReference type="SUPFAM" id="SSF51735">
    <property type="entry name" value="NAD(P)-binding Rossmann-fold domains"/>
    <property type="match status" value="1"/>
</dbReference>
<dbReference type="GO" id="GO:0016616">
    <property type="term" value="F:oxidoreductase activity, acting on the CH-OH group of donors, NAD or NADP as acceptor"/>
    <property type="evidence" value="ECO:0007669"/>
    <property type="project" value="InterPro"/>
</dbReference>
<keyword evidence="3 5" id="KW-0560">Oxidoreductase</keyword>
<evidence type="ECO:0000256" key="3">
    <source>
        <dbReference type="ARBA" id="ARBA00023002"/>
    </source>
</evidence>
<comment type="similarity">
    <text evidence="5">Belongs to the D-isomer specific 2-hydroxyacid dehydrogenase family. FDH subfamily.</text>
</comment>
<feature type="binding site" evidence="5">
    <location>
        <position position="159"/>
    </location>
    <ligand>
        <name>substrate</name>
    </ligand>
</feature>
<feature type="binding site" evidence="5">
    <location>
        <position position="358"/>
    </location>
    <ligand>
        <name>NAD(+)</name>
        <dbReference type="ChEBI" id="CHEBI:57540"/>
    </ligand>
</feature>
<dbReference type="FunFam" id="3.40.50.720:FF:000862">
    <property type="entry name" value="Formate dehydrogenase chloroplastic/mitochondrial"/>
    <property type="match status" value="1"/>
</dbReference>
<dbReference type="EMBL" id="HG316459">
    <property type="protein sequence ID" value="CDF90179.1"/>
    <property type="molecule type" value="Genomic_DNA"/>
</dbReference>
<evidence type="ECO:0000256" key="4">
    <source>
        <dbReference type="ARBA" id="ARBA00023027"/>
    </source>
</evidence>
<keyword evidence="8" id="KW-1185">Reference proteome</keyword>
<dbReference type="SUPFAM" id="SSF52283">
    <property type="entry name" value="Formate/glycerate dehydrogenase catalytic domain-like"/>
    <property type="match status" value="1"/>
</dbReference>
<dbReference type="InterPro" id="IPR006140">
    <property type="entry name" value="D-isomer_DH_NAD-bd"/>
</dbReference>
<gene>
    <name evidence="7" type="ORF">BN860_02520g</name>
</gene>
<keyword evidence="5" id="KW-0963">Cytoplasm</keyword>
<feature type="binding site" evidence="5">
    <location>
        <begin position="387"/>
        <end position="390"/>
    </location>
    <ligand>
        <name>NAD(+)</name>
        <dbReference type="ChEBI" id="CHEBI:57540"/>
    </ligand>
</feature>
<dbReference type="InterPro" id="IPR036291">
    <property type="entry name" value="NAD(P)-bd_dom_sf"/>
</dbReference>
<dbReference type="InterPro" id="IPR029753">
    <property type="entry name" value="D-isomer_DH_CS"/>
</dbReference>
<dbReference type="InterPro" id="IPR033689">
    <property type="entry name" value="FDH_NAD-dep"/>
</dbReference>
<dbReference type="CDD" id="cd05302">
    <property type="entry name" value="FDH"/>
    <property type="match status" value="1"/>
</dbReference>
<proteinExistence type="inferred from homology"/>
<dbReference type="PANTHER" id="PTHR42938:SF9">
    <property type="entry name" value="FORMATE DEHYDROGENASE 1"/>
    <property type="match status" value="1"/>
</dbReference>
<evidence type="ECO:0000259" key="6">
    <source>
        <dbReference type="Pfam" id="PF02826"/>
    </source>
</evidence>
<evidence type="ECO:0000256" key="5">
    <source>
        <dbReference type="HAMAP-Rule" id="MF_03210"/>
    </source>
</evidence>
<comment type="catalytic activity">
    <reaction evidence="1 5">
        <text>formate + NAD(+) = CO2 + NADH</text>
        <dbReference type="Rhea" id="RHEA:15985"/>
        <dbReference type="ChEBI" id="CHEBI:15740"/>
        <dbReference type="ChEBI" id="CHEBI:16526"/>
        <dbReference type="ChEBI" id="CHEBI:57540"/>
        <dbReference type="ChEBI" id="CHEBI:57945"/>
        <dbReference type="EC" id="1.17.1.9"/>
    </reaction>
</comment>
<feature type="binding site" evidence="5">
    <location>
        <position position="332"/>
    </location>
    <ligand>
        <name>NAD(+)</name>
        <dbReference type="ChEBI" id="CHEBI:57540"/>
    </ligand>
</feature>